<dbReference type="GO" id="GO:0003677">
    <property type="term" value="F:DNA binding"/>
    <property type="evidence" value="ECO:0007669"/>
    <property type="project" value="UniProtKB-KW"/>
</dbReference>
<evidence type="ECO:0000256" key="3">
    <source>
        <dbReference type="ARBA" id="ARBA00023015"/>
    </source>
</evidence>
<evidence type="ECO:0000259" key="10">
    <source>
        <dbReference type="PROSITE" id="PS51032"/>
    </source>
</evidence>
<dbReference type="InterPro" id="IPR016159">
    <property type="entry name" value="Cullin_repeat-like_dom_sf"/>
</dbReference>
<dbReference type="PRINTS" id="PR00367">
    <property type="entry name" value="ETHRSPELEMNT"/>
</dbReference>
<evidence type="ECO:0000256" key="1">
    <source>
        <dbReference type="ARBA" id="ARBA00004123"/>
    </source>
</evidence>
<dbReference type="InterPro" id="IPR016177">
    <property type="entry name" value="DNA-bd_dom_sf"/>
</dbReference>
<dbReference type="SUPFAM" id="SSF74788">
    <property type="entry name" value="Cullin repeat-like"/>
    <property type="match status" value="1"/>
</dbReference>
<dbReference type="Proteomes" id="UP001177140">
    <property type="component" value="Unassembled WGS sequence"/>
</dbReference>
<gene>
    <name evidence="11" type="ORF">MKW94_012107</name>
</gene>
<reference evidence="11" key="1">
    <citation type="submission" date="2022-03" db="EMBL/GenBank/DDBJ databases">
        <title>A functionally conserved STORR gene fusion in Papaver species that diverged 16.8 million years ago.</title>
        <authorList>
            <person name="Catania T."/>
        </authorList>
    </citation>
    <scope>NUCLEOTIDE SEQUENCE</scope>
    <source>
        <strain evidence="11">S-191538</strain>
    </source>
</reference>
<evidence type="ECO:0000256" key="6">
    <source>
        <dbReference type="ARBA" id="ARBA00023159"/>
    </source>
</evidence>
<feature type="domain" description="AP2/ERF" evidence="10">
    <location>
        <begin position="64"/>
        <end position="123"/>
    </location>
</feature>
<keyword evidence="5" id="KW-0238">DNA-binding</keyword>
<comment type="caution">
    <text evidence="11">The sequence shown here is derived from an EMBL/GenBank/DDBJ whole genome shotgun (WGS) entry which is preliminary data.</text>
</comment>
<dbReference type="InterPro" id="IPR001373">
    <property type="entry name" value="Cullin_N"/>
</dbReference>
<dbReference type="GO" id="GO:0005634">
    <property type="term" value="C:nucleus"/>
    <property type="evidence" value="ECO:0007669"/>
    <property type="project" value="UniProtKB-SubCell"/>
</dbReference>
<keyword evidence="12" id="KW-1185">Reference proteome</keyword>
<dbReference type="AlphaFoldDB" id="A0AA41SG20"/>
<evidence type="ECO:0000313" key="12">
    <source>
        <dbReference type="Proteomes" id="UP001177140"/>
    </source>
</evidence>
<dbReference type="EMBL" id="JAJJMA010129877">
    <property type="protein sequence ID" value="MCL7033028.1"/>
    <property type="molecule type" value="Genomic_DNA"/>
</dbReference>
<dbReference type="PANTHER" id="PTHR31241">
    <property type="entry name" value="DEHYDRATION-RESPONSIVE ELEMENT-BINDING PROTEIN 2C"/>
    <property type="match status" value="1"/>
</dbReference>
<name>A0AA41SG20_PAPNU</name>
<evidence type="ECO:0000256" key="9">
    <source>
        <dbReference type="ARBA" id="ARBA00024343"/>
    </source>
</evidence>
<dbReference type="SUPFAM" id="SSF54171">
    <property type="entry name" value="DNA-binding domain"/>
    <property type="match status" value="1"/>
</dbReference>
<dbReference type="CDD" id="cd00018">
    <property type="entry name" value="AP2"/>
    <property type="match status" value="1"/>
</dbReference>
<comment type="subcellular location">
    <subcellularLocation>
        <location evidence="1">Nucleus</location>
    </subcellularLocation>
</comment>
<comment type="similarity">
    <text evidence="9">Belongs to the AP2/ERF transcription factor family. ERF subfamily.</text>
</comment>
<comment type="similarity">
    <text evidence="2">Belongs to the cullin family.</text>
</comment>
<accession>A0AA41SG20</accession>
<dbReference type="SMART" id="SM00380">
    <property type="entry name" value="AP2"/>
    <property type="match status" value="1"/>
</dbReference>
<dbReference type="Pfam" id="PF00888">
    <property type="entry name" value="Cullin"/>
    <property type="match status" value="1"/>
</dbReference>
<proteinExistence type="inferred from homology"/>
<dbReference type="GO" id="GO:0003700">
    <property type="term" value="F:DNA-binding transcription factor activity"/>
    <property type="evidence" value="ECO:0007669"/>
    <property type="project" value="InterPro"/>
</dbReference>
<keyword evidence="7" id="KW-0804">Transcription</keyword>
<dbReference type="InterPro" id="IPR001471">
    <property type="entry name" value="AP2/ERF_dom"/>
</dbReference>
<keyword evidence="8" id="KW-0539">Nucleus</keyword>
<dbReference type="Gene3D" id="3.30.730.10">
    <property type="entry name" value="AP2/ERF domain"/>
    <property type="match status" value="1"/>
</dbReference>
<evidence type="ECO:0000256" key="7">
    <source>
        <dbReference type="ARBA" id="ARBA00023163"/>
    </source>
</evidence>
<sequence length="258" mass="29774">MMMYQEFVKRWANHKVMVTKLLDFFTVLVKYQQQPKELLRNPKKRSRKGCSMEGKGGPENLNCEYRGVRQRKWGKWVSEIREPNKEGGGRHWLGTFNTAVEAAQAYDNASRKLYGEKAVLNFPNGSKIEVPGCDVEFGCFREIVYEKMKVKVRDAVIALINQERQGGEIDRGLVKDVVEIFVEIGTENRKVKLDCYVNDFETVFLTDTAEYYTRKGSNGITAVDCLQMEKDRVSHYLHFSTEEKLLKQVQGQLLPENA</sequence>
<protein>
    <recommendedName>
        <fullName evidence="10">AP2/ERF domain-containing protein</fullName>
    </recommendedName>
</protein>
<organism evidence="11 12">
    <name type="scientific">Papaver nudicaule</name>
    <name type="common">Iceland poppy</name>
    <dbReference type="NCBI Taxonomy" id="74823"/>
    <lineage>
        <taxon>Eukaryota</taxon>
        <taxon>Viridiplantae</taxon>
        <taxon>Streptophyta</taxon>
        <taxon>Embryophyta</taxon>
        <taxon>Tracheophyta</taxon>
        <taxon>Spermatophyta</taxon>
        <taxon>Magnoliopsida</taxon>
        <taxon>Ranunculales</taxon>
        <taxon>Papaveraceae</taxon>
        <taxon>Papaveroideae</taxon>
        <taxon>Papaver</taxon>
    </lineage>
</organism>
<evidence type="ECO:0000256" key="5">
    <source>
        <dbReference type="ARBA" id="ARBA00023125"/>
    </source>
</evidence>
<evidence type="ECO:0000256" key="4">
    <source>
        <dbReference type="ARBA" id="ARBA00023016"/>
    </source>
</evidence>
<keyword evidence="6" id="KW-0010">Activator</keyword>
<evidence type="ECO:0000256" key="8">
    <source>
        <dbReference type="ARBA" id="ARBA00023242"/>
    </source>
</evidence>
<dbReference type="PROSITE" id="PS51032">
    <property type="entry name" value="AP2_ERF"/>
    <property type="match status" value="1"/>
</dbReference>
<dbReference type="GO" id="GO:0006511">
    <property type="term" value="P:ubiquitin-dependent protein catabolic process"/>
    <property type="evidence" value="ECO:0007669"/>
    <property type="project" value="InterPro"/>
</dbReference>
<dbReference type="FunFam" id="3.30.730.10:FF:000001">
    <property type="entry name" value="Ethylene-responsive transcription factor 2"/>
    <property type="match status" value="1"/>
</dbReference>
<keyword evidence="4" id="KW-0346">Stress response</keyword>
<dbReference type="InterPro" id="IPR036955">
    <property type="entry name" value="AP2/ERF_dom_sf"/>
</dbReference>
<keyword evidence="3" id="KW-0805">Transcription regulation</keyword>
<evidence type="ECO:0000313" key="11">
    <source>
        <dbReference type="EMBL" id="MCL7033028.1"/>
    </source>
</evidence>
<dbReference type="Gene3D" id="1.20.1310.10">
    <property type="entry name" value="Cullin Repeats"/>
    <property type="match status" value="1"/>
</dbReference>
<dbReference type="PANTHER" id="PTHR31241:SF62">
    <property type="entry name" value="DEHYDRATION-RESPONSIVE ELEMENT-BINDING PROTEIN 2D"/>
    <property type="match status" value="1"/>
</dbReference>
<evidence type="ECO:0000256" key="2">
    <source>
        <dbReference type="ARBA" id="ARBA00006019"/>
    </source>
</evidence>
<dbReference type="GO" id="GO:0031625">
    <property type="term" value="F:ubiquitin protein ligase binding"/>
    <property type="evidence" value="ECO:0007669"/>
    <property type="project" value="InterPro"/>
</dbReference>